<sequence length="148" mass="17995">MFRNLRRVKKYRRPGSNLIAAKNIKPHEWKISHAEVKEALKHKGCEVKKVRKIRYLKHQVCISFWDVKGNVCSSFFSYRIFTRWETTVLKLINCCDDIREWRRLNRIMRYEFAYYEYLEEMEKVLQTALENRLYALKATSEVAVFYES</sequence>
<name>A0A7S6RGA6_9CYAN</name>
<reference evidence="2" key="1">
    <citation type="submission" date="2020-10" db="EMBL/GenBank/DDBJ databases">
        <title>Genome-based taxonomic classification of the species Anabaenopsis elenkinii.</title>
        <authorList>
            <person name="Delbaje E."/>
            <person name="Andreote A.P.D."/>
            <person name="Pellegrinetti T.A."/>
            <person name="Cruz R.B."/>
            <person name="Branco L.H.Z."/>
            <person name="Fiore M.F."/>
        </authorList>
    </citation>
    <scope>NUCLEOTIDE SEQUENCE [LARGE SCALE GENOMIC DNA]</scope>
    <source>
        <strain evidence="2">CCIBt3563</strain>
    </source>
</reference>
<dbReference type="EMBL" id="CP063311">
    <property type="protein sequence ID" value="QOV23897.1"/>
    <property type="molecule type" value="Genomic_DNA"/>
</dbReference>
<dbReference type="Proteomes" id="UP000593846">
    <property type="component" value="Chromosome"/>
</dbReference>
<dbReference type="RefSeq" id="WP_200989429.1">
    <property type="nucleotide sequence ID" value="NZ_CP063311.1"/>
</dbReference>
<proteinExistence type="predicted"/>
<evidence type="ECO:0000313" key="1">
    <source>
        <dbReference type="EMBL" id="QOV23897.1"/>
    </source>
</evidence>
<protein>
    <submittedName>
        <fullName evidence="1">Uncharacterized protein</fullName>
    </submittedName>
</protein>
<keyword evidence="2" id="KW-1185">Reference proteome</keyword>
<organism evidence="1 2">
    <name type="scientific">Anabaenopsis elenkinii CCIBt3563</name>
    <dbReference type="NCBI Taxonomy" id="2779889"/>
    <lineage>
        <taxon>Bacteria</taxon>
        <taxon>Bacillati</taxon>
        <taxon>Cyanobacteriota</taxon>
        <taxon>Cyanophyceae</taxon>
        <taxon>Nostocales</taxon>
        <taxon>Nodulariaceae</taxon>
        <taxon>Anabaenopsis</taxon>
    </lineage>
</organism>
<dbReference type="KEGG" id="aee:IM676_06350"/>
<gene>
    <name evidence="1" type="ORF">IM676_06350</name>
</gene>
<accession>A0A7S6RGA6</accession>
<dbReference type="AlphaFoldDB" id="A0A7S6RGA6"/>
<evidence type="ECO:0000313" key="2">
    <source>
        <dbReference type="Proteomes" id="UP000593846"/>
    </source>
</evidence>